<comment type="caution">
    <text evidence="1">The sequence shown here is derived from an EMBL/GenBank/DDBJ whole genome shotgun (WGS) entry which is preliminary data.</text>
</comment>
<reference evidence="1" key="1">
    <citation type="journal article" date="2015" name="Nature">
        <title>Complex archaea that bridge the gap between prokaryotes and eukaryotes.</title>
        <authorList>
            <person name="Spang A."/>
            <person name="Saw J.H."/>
            <person name="Jorgensen S.L."/>
            <person name="Zaremba-Niedzwiedzka K."/>
            <person name="Martijn J."/>
            <person name="Lind A.E."/>
            <person name="van Eijk R."/>
            <person name="Schleper C."/>
            <person name="Guy L."/>
            <person name="Ettema T.J."/>
        </authorList>
    </citation>
    <scope>NUCLEOTIDE SEQUENCE</scope>
</reference>
<accession>A0A0F9H0E2</accession>
<gene>
    <name evidence="1" type="ORF">LCGC14_1763110</name>
</gene>
<evidence type="ECO:0008006" key="2">
    <source>
        <dbReference type="Google" id="ProtNLM"/>
    </source>
</evidence>
<evidence type="ECO:0000313" key="1">
    <source>
        <dbReference type="EMBL" id="KKM04549.1"/>
    </source>
</evidence>
<proteinExistence type="predicted"/>
<organism evidence="1">
    <name type="scientific">marine sediment metagenome</name>
    <dbReference type="NCBI Taxonomy" id="412755"/>
    <lineage>
        <taxon>unclassified sequences</taxon>
        <taxon>metagenomes</taxon>
        <taxon>ecological metagenomes</taxon>
    </lineage>
</organism>
<protein>
    <recommendedName>
        <fullName evidence="2">Ribbon-helix-helix protein CopG domain-containing protein</fullName>
    </recommendedName>
</protein>
<dbReference type="AlphaFoldDB" id="A0A0F9H0E2"/>
<dbReference type="EMBL" id="LAZR01016426">
    <property type="protein sequence ID" value="KKM04549.1"/>
    <property type="molecule type" value="Genomic_DNA"/>
</dbReference>
<sequence length="60" mass="6882">MKAENCGIIMRKGNTKHITIRISEDVSQWMRKKGFSPTAIFNEAIKELGYKRNDIKLSSP</sequence>
<name>A0A0F9H0E2_9ZZZZ</name>